<dbReference type="Proteomes" id="UP001178507">
    <property type="component" value="Unassembled WGS sequence"/>
</dbReference>
<evidence type="ECO:0000313" key="2">
    <source>
        <dbReference type="Proteomes" id="UP001178507"/>
    </source>
</evidence>
<proteinExistence type="predicted"/>
<name>A0AA36IR77_9DINO</name>
<keyword evidence="2" id="KW-1185">Reference proteome</keyword>
<dbReference type="AlphaFoldDB" id="A0AA36IR77"/>
<sequence>AAAQVSRRCSADEQPAPAGRRLLGVVLGGGQGAAGAGPPDRRLARVVDKLGQWLCFTST</sequence>
<accession>A0AA36IR77</accession>
<evidence type="ECO:0000313" key="1">
    <source>
        <dbReference type="EMBL" id="CAJ1392497.1"/>
    </source>
</evidence>
<organism evidence="1 2">
    <name type="scientific">Effrenium voratum</name>
    <dbReference type="NCBI Taxonomy" id="2562239"/>
    <lineage>
        <taxon>Eukaryota</taxon>
        <taxon>Sar</taxon>
        <taxon>Alveolata</taxon>
        <taxon>Dinophyceae</taxon>
        <taxon>Suessiales</taxon>
        <taxon>Symbiodiniaceae</taxon>
        <taxon>Effrenium</taxon>
    </lineage>
</organism>
<reference evidence="1" key="1">
    <citation type="submission" date="2023-08" db="EMBL/GenBank/DDBJ databases">
        <authorList>
            <person name="Chen Y."/>
            <person name="Shah S."/>
            <person name="Dougan E. K."/>
            <person name="Thang M."/>
            <person name="Chan C."/>
        </authorList>
    </citation>
    <scope>NUCLEOTIDE SEQUENCE</scope>
</reference>
<protein>
    <submittedName>
        <fullName evidence="1">Uncharacterized protein</fullName>
    </submittedName>
</protein>
<feature type="non-terminal residue" evidence="1">
    <location>
        <position position="1"/>
    </location>
</feature>
<comment type="caution">
    <text evidence="1">The sequence shown here is derived from an EMBL/GenBank/DDBJ whole genome shotgun (WGS) entry which is preliminary data.</text>
</comment>
<gene>
    <name evidence="1" type="ORF">EVOR1521_LOCUS17576</name>
</gene>
<feature type="non-terminal residue" evidence="1">
    <location>
        <position position="59"/>
    </location>
</feature>
<dbReference type="EMBL" id="CAUJNA010002342">
    <property type="protein sequence ID" value="CAJ1392497.1"/>
    <property type="molecule type" value="Genomic_DNA"/>
</dbReference>